<keyword evidence="3" id="KW-1185">Reference proteome</keyword>
<dbReference type="Proteomes" id="UP001054837">
    <property type="component" value="Unassembled WGS sequence"/>
</dbReference>
<protein>
    <submittedName>
        <fullName evidence="2">Uncharacterized protein</fullName>
    </submittedName>
</protein>
<evidence type="ECO:0000313" key="3">
    <source>
        <dbReference type="Proteomes" id="UP001054837"/>
    </source>
</evidence>
<proteinExistence type="predicted"/>
<gene>
    <name evidence="2" type="ORF">CDAR_90471</name>
</gene>
<feature type="compositionally biased region" description="Polar residues" evidence="1">
    <location>
        <begin position="10"/>
        <end position="19"/>
    </location>
</feature>
<comment type="caution">
    <text evidence="2">The sequence shown here is derived from an EMBL/GenBank/DDBJ whole genome shotgun (WGS) entry which is preliminary data.</text>
</comment>
<name>A0AAV4SWN3_9ARAC</name>
<dbReference type="EMBL" id="BPLQ01008590">
    <property type="protein sequence ID" value="GIY38344.1"/>
    <property type="molecule type" value="Genomic_DNA"/>
</dbReference>
<feature type="region of interest" description="Disordered" evidence="1">
    <location>
        <begin position="1"/>
        <end position="20"/>
    </location>
</feature>
<evidence type="ECO:0000256" key="1">
    <source>
        <dbReference type="SAM" id="MobiDB-lite"/>
    </source>
</evidence>
<dbReference type="AlphaFoldDB" id="A0AAV4SWN3"/>
<sequence>MHHSQKNRGGCTSNTQTRTDINHLLTVSTTKTVTSTNRNSTHNFLRNENEFRVGGYRNKKRVWHSVHYVTNDRMPYERVNARERYPPFETSDWLL</sequence>
<evidence type="ECO:0000313" key="2">
    <source>
        <dbReference type="EMBL" id="GIY38344.1"/>
    </source>
</evidence>
<accession>A0AAV4SWN3</accession>
<organism evidence="2 3">
    <name type="scientific">Caerostris darwini</name>
    <dbReference type="NCBI Taxonomy" id="1538125"/>
    <lineage>
        <taxon>Eukaryota</taxon>
        <taxon>Metazoa</taxon>
        <taxon>Ecdysozoa</taxon>
        <taxon>Arthropoda</taxon>
        <taxon>Chelicerata</taxon>
        <taxon>Arachnida</taxon>
        <taxon>Araneae</taxon>
        <taxon>Araneomorphae</taxon>
        <taxon>Entelegynae</taxon>
        <taxon>Araneoidea</taxon>
        <taxon>Araneidae</taxon>
        <taxon>Caerostris</taxon>
    </lineage>
</organism>
<reference evidence="2 3" key="1">
    <citation type="submission" date="2021-06" db="EMBL/GenBank/DDBJ databases">
        <title>Caerostris darwini draft genome.</title>
        <authorList>
            <person name="Kono N."/>
            <person name="Arakawa K."/>
        </authorList>
    </citation>
    <scope>NUCLEOTIDE SEQUENCE [LARGE SCALE GENOMIC DNA]</scope>
</reference>